<feature type="region of interest" description="Disordered" evidence="1">
    <location>
        <begin position="100"/>
        <end position="121"/>
    </location>
</feature>
<reference evidence="2 3" key="1">
    <citation type="submission" date="2019-07" db="EMBL/GenBank/DDBJ databases">
        <title>Draft genome of C. aurimucosum strain 2299.</title>
        <authorList>
            <person name="Pacheco L.G.C."/>
            <person name="Aguiar E.R.G.R."/>
            <person name="Santos C.S."/>
            <person name="Rocha D.J.P.G."/>
            <person name="Sant'Anna L.O."/>
            <person name="Mattos-Guaraldi A.L."/>
            <person name="Santos L.S."/>
        </authorList>
    </citation>
    <scope>NUCLEOTIDE SEQUENCE [LARGE SCALE GENOMIC DNA]</scope>
    <source>
        <strain evidence="2 3">2299</strain>
    </source>
</reference>
<gene>
    <name evidence="2" type="ORF">FNY88_04190</name>
</gene>
<dbReference type="EMBL" id="VKDI01000007">
    <property type="protein sequence ID" value="TRX49768.1"/>
    <property type="molecule type" value="Genomic_DNA"/>
</dbReference>
<protein>
    <recommendedName>
        <fullName evidence="4">Terminase small subunit</fullName>
    </recommendedName>
</protein>
<sequence length="121" mass="13167">MIQQPDNLGPAGLELWESITDVFDFQDEPGKLMLLSRACRTADTIAALEAEASTQSLTAKGSMGQAVINPLVSEARSQTSLLDKLLKSLGLPEIEEEQLERAQRRSRAGKTAARARWGARS</sequence>
<dbReference type="Proteomes" id="UP000316859">
    <property type="component" value="Unassembled WGS sequence"/>
</dbReference>
<evidence type="ECO:0000313" key="2">
    <source>
        <dbReference type="EMBL" id="TRX49768.1"/>
    </source>
</evidence>
<comment type="caution">
    <text evidence="2">The sequence shown here is derived from an EMBL/GenBank/DDBJ whole genome shotgun (WGS) entry which is preliminary data.</text>
</comment>
<name>A0ABY3CV66_9CORY</name>
<accession>A0ABY3CV66</accession>
<dbReference type="RefSeq" id="WP_144014485.1">
    <property type="nucleotide sequence ID" value="NZ_VKDI01000007.1"/>
</dbReference>
<evidence type="ECO:0000313" key="3">
    <source>
        <dbReference type="Proteomes" id="UP000316859"/>
    </source>
</evidence>
<proteinExistence type="predicted"/>
<keyword evidence="3" id="KW-1185">Reference proteome</keyword>
<organism evidence="2 3">
    <name type="scientific">Corynebacterium guaraldiae</name>
    <dbReference type="NCBI Taxonomy" id="3051103"/>
    <lineage>
        <taxon>Bacteria</taxon>
        <taxon>Bacillati</taxon>
        <taxon>Actinomycetota</taxon>
        <taxon>Actinomycetes</taxon>
        <taxon>Mycobacteriales</taxon>
        <taxon>Corynebacteriaceae</taxon>
        <taxon>Corynebacterium</taxon>
    </lineage>
</organism>
<evidence type="ECO:0008006" key="4">
    <source>
        <dbReference type="Google" id="ProtNLM"/>
    </source>
</evidence>
<evidence type="ECO:0000256" key="1">
    <source>
        <dbReference type="SAM" id="MobiDB-lite"/>
    </source>
</evidence>